<dbReference type="AlphaFoldDB" id="A0AA37LNS8"/>
<dbReference type="PANTHER" id="PTHR17630">
    <property type="entry name" value="DIENELACTONE HYDROLASE"/>
    <property type="match status" value="1"/>
</dbReference>
<dbReference type="Pfam" id="PF01738">
    <property type="entry name" value="DLH"/>
    <property type="match status" value="1"/>
</dbReference>
<protein>
    <submittedName>
        <fullName evidence="2">Hydrolase tropI</fullName>
    </submittedName>
</protein>
<dbReference type="EMBL" id="BPPX01000004">
    <property type="protein sequence ID" value="GJC79525.1"/>
    <property type="molecule type" value="Genomic_DNA"/>
</dbReference>
<dbReference type="PANTHER" id="PTHR17630:SF105">
    <property type="entry name" value="DIENELACTONE HYDROLASE FAMILY PROTEIN (AFU_ORTHOLOGUE AFUA_4G08790)"/>
    <property type="match status" value="1"/>
</dbReference>
<dbReference type="Gene3D" id="3.40.50.1820">
    <property type="entry name" value="alpha/beta hydrolase"/>
    <property type="match status" value="2"/>
</dbReference>
<name>A0AA37LNS8_9PEZI</name>
<evidence type="ECO:0000313" key="3">
    <source>
        <dbReference type="Proteomes" id="UP001055172"/>
    </source>
</evidence>
<dbReference type="Proteomes" id="UP001055172">
    <property type="component" value="Unassembled WGS sequence"/>
</dbReference>
<reference evidence="2 3" key="1">
    <citation type="submission" date="2021-07" db="EMBL/GenBank/DDBJ databases">
        <title>Genome data of Colletotrichum spaethianum.</title>
        <authorList>
            <person name="Utami Y.D."/>
            <person name="Hiruma K."/>
        </authorList>
    </citation>
    <scope>NUCLEOTIDE SEQUENCE [LARGE SCALE GENOMIC DNA]</scope>
    <source>
        <strain evidence="2 3">MAFF 242679</strain>
    </source>
</reference>
<organism evidence="2 3">
    <name type="scientific">Colletotrichum liriopes</name>
    <dbReference type="NCBI Taxonomy" id="708192"/>
    <lineage>
        <taxon>Eukaryota</taxon>
        <taxon>Fungi</taxon>
        <taxon>Dikarya</taxon>
        <taxon>Ascomycota</taxon>
        <taxon>Pezizomycotina</taxon>
        <taxon>Sordariomycetes</taxon>
        <taxon>Hypocreomycetidae</taxon>
        <taxon>Glomerellales</taxon>
        <taxon>Glomerellaceae</taxon>
        <taxon>Colletotrichum</taxon>
        <taxon>Colletotrichum spaethianum species complex</taxon>
    </lineage>
</organism>
<sequence length="340" mass="36781">MASEYQAPRFCADCFKGTLRGDVEPQGTEETIHGLPTYVARPEPGREPAGVVVILPDACGWKLRNTRALADAYAKRIPAVVLLPELMNGQWRSLSAVSWCGFVGVDRKRTTMSRTLGYALPESLLALTDRLQGEKSWFWKYFVIAPVAVAKIVRHFVPFLVATRSGVVVPRIGNFLRAVRLAPPAPLAQPSASSSASVDSASAAQKTTKIGVAGFCWGGKYTVQLTQLGAGPFGPQPLVDCGHTAHPSFLSLPGDLEKAVLPLSVANGDDDMMMPKAKMAQAKELMGKKDNCEIVEYPGAKHGFAVRGDPNDQSQADLGRRAEDQAVGWFRRWFGQGAEE</sequence>
<gene>
    <name evidence="2" type="ORF">ColLi_02363</name>
</gene>
<dbReference type="InterPro" id="IPR029058">
    <property type="entry name" value="AB_hydrolase_fold"/>
</dbReference>
<feature type="domain" description="Dienelactone hydrolase" evidence="1">
    <location>
        <begin position="196"/>
        <end position="331"/>
    </location>
</feature>
<accession>A0AA37LNS8</accession>
<proteinExistence type="predicted"/>
<keyword evidence="3" id="KW-1185">Reference proteome</keyword>
<dbReference type="InterPro" id="IPR002925">
    <property type="entry name" value="Dienelactn_hydro"/>
</dbReference>
<evidence type="ECO:0000259" key="1">
    <source>
        <dbReference type="Pfam" id="PF01738"/>
    </source>
</evidence>
<evidence type="ECO:0000313" key="2">
    <source>
        <dbReference type="EMBL" id="GJC79525.1"/>
    </source>
</evidence>
<comment type="caution">
    <text evidence="2">The sequence shown here is derived from an EMBL/GenBank/DDBJ whole genome shotgun (WGS) entry which is preliminary data.</text>
</comment>
<keyword evidence="2" id="KW-0378">Hydrolase</keyword>
<dbReference type="SUPFAM" id="SSF53474">
    <property type="entry name" value="alpha/beta-Hydrolases"/>
    <property type="match status" value="1"/>
</dbReference>
<dbReference type="GO" id="GO:0016787">
    <property type="term" value="F:hydrolase activity"/>
    <property type="evidence" value="ECO:0007669"/>
    <property type="project" value="UniProtKB-KW"/>
</dbReference>